<feature type="domain" description="DUF218" evidence="1">
    <location>
        <begin position="34"/>
        <end position="187"/>
    </location>
</feature>
<gene>
    <name evidence="2" type="ORF">LCGC14_1611140</name>
</gene>
<dbReference type="InterPro" id="IPR003848">
    <property type="entry name" value="DUF218"/>
</dbReference>
<evidence type="ECO:0000259" key="1">
    <source>
        <dbReference type="Pfam" id="PF02698"/>
    </source>
</evidence>
<comment type="caution">
    <text evidence="2">The sequence shown here is derived from an EMBL/GenBank/DDBJ whole genome shotgun (WGS) entry which is preliminary data.</text>
</comment>
<dbReference type="Pfam" id="PF02698">
    <property type="entry name" value="DUF218"/>
    <property type="match status" value="1"/>
</dbReference>
<evidence type="ECO:0000313" key="2">
    <source>
        <dbReference type="EMBL" id="KKM23839.1"/>
    </source>
</evidence>
<protein>
    <recommendedName>
        <fullName evidence="1">DUF218 domain-containing protein</fullName>
    </recommendedName>
</protein>
<reference evidence="2" key="1">
    <citation type="journal article" date="2015" name="Nature">
        <title>Complex archaea that bridge the gap between prokaryotes and eukaryotes.</title>
        <authorList>
            <person name="Spang A."/>
            <person name="Saw J.H."/>
            <person name="Jorgensen S.L."/>
            <person name="Zaremba-Niedzwiedzka K."/>
            <person name="Martijn J."/>
            <person name="Lind A.E."/>
            <person name="van Eijk R."/>
            <person name="Schleper C."/>
            <person name="Guy L."/>
            <person name="Ettema T.J."/>
        </authorList>
    </citation>
    <scope>NUCLEOTIDE SEQUENCE</scope>
</reference>
<dbReference type="EMBL" id="LAZR01013044">
    <property type="protein sequence ID" value="KKM23839.1"/>
    <property type="molecule type" value="Genomic_DNA"/>
</dbReference>
<sequence>MILVILIYFLLKFSIEKIGFFLSEQQPITSKVLVVEGWQQEDALVQAYEEFVKGQHTLVITTGGPEAKNFSDKFDSYAEQATFRLESLGIPSSKIVIIATPESAQNRTFLSAVYVRDWMEFSKSKITSFNVITTGVHSRRTHYLYEQAFEGTGIDIGVLSVQPSDYQLDSWWQTSVGAKTVITEFIGWLHVLCCFHTPEPNSQEEKWAVLPSSIKRATE</sequence>
<name>A0A0F9IUZ3_9ZZZZ</name>
<organism evidence="2">
    <name type="scientific">marine sediment metagenome</name>
    <dbReference type="NCBI Taxonomy" id="412755"/>
    <lineage>
        <taxon>unclassified sequences</taxon>
        <taxon>metagenomes</taxon>
        <taxon>ecological metagenomes</taxon>
    </lineage>
</organism>
<proteinExistence type="predicted"/>
<accession>A0A0F9IUZ3</accession>
<dbReference type="AlphaFoldDB" id="A0A0F9IUZ3"/>